<reference evidence="2" key="2">
    <citation type="submission" date="2020-11" db="EMBL/GenBank/DDBJ databases">
        <authorList>
            <person name="McCartney M.A."/>
            <person name="Auch B."/>
            <person name="Kono T."/>
            <person name="Mallez S."/>
            <person name="Becker A."/>
            <person name="Gohl D.M."/>
            <person name="Silverstein K.A.T."/>
            <person name="Koren S."/>
            <person name="Bechman K.B."/>
            <person name="Herman A."/>
            <person name="Abrahante J.E."/>
            <person name="Garbe J."/>
        </authorList>
    </citation>
    <scope>NUCLEOTIDE SEQUENCE</scope>
    <source>
        <strain evidence="2">Duluth1</strain>
        <tissue evidence="2">Whole animal</tissue>
    </source>
</reference>
<protein>
    <submittedName>
        <fullName evidence="2">Uncharacterized protein</fullName>
    </submittedName>
</protein>
<comment type="caution">
    <text evidence="2">The sequence shown here is derived from an EMBL/GenBank/DDBJ whole genome shotgun (WGS) entry which is preliminary data.</text>
</comment>
<name>A0A9D4GPK7_DREPO</name>
<gene>
    <name evidence="2" type="ORF">DPMN_123029</name>
</gene>
<accession>A0A9D4GPK7</accession>
<dbReference type="AlphaFoldDB" id="A0A9D4GPK7"/>
<dbReference type="EMBL" id="JAIWYP010000005">
    <property type="protein sequence ID" value="KAH3821266.1"/>
    <property type="molecule type" value="Genomic_DNA"/>
</dbReference>
<proteinExistence type="predicted"/>
<keyword evidence="3" id="KW-1185">Reference proteome</keyword>
<keyword evidence="1" id="KW-0175">Coiled coil</keyword>
<evidence type="ECO:0000256" key="1">
    <source>
        <dbReference type="SAM" id="Coils"/>
    </source>
</evidence>
<evidence type="ECO:0000313" key="2">
    <source>
        <dbReference type="EMBL" id="KAH3821266.1"/>
    </source>
</evidence>
<organism evidence="2 3">
    <name type="scientific">Dreissena polymorpha</name>
    <name type="common">Zebra mussel</name>
    <name type="synonym">Mytilus polymorpha</name>
    <dbReference type="NCBI Taxonomy" id="45954"/>
    <lineage>
        <taxon>Eukaryota</taxon>
        <taxon>Metazoa</taxon>
        <taxon>Spiralia</taxon>
        <taxon>Lophotrochozoa</taxon>
        <taxon>Mollusca</taxon>
        <taxon>Bivalvia</taxon>
        <taxon>Autobranchia</taxon>
        <taxon>Heteroconchia</taxon>
        <taxon>Euheterodonta</taxon>
        <taxon>Imparidentia</taxon>
        <taxon>Neoheterodontei</taxon>
        <taxon>Myida</taxon>
        <taxon>Dreissenoidea</taxon>
        <taxon>Dreissenidae</taxon>
        <taxon>Dreissena</taxon>
    </lineage>
</organism>
<sequence length="59" mass="7061">MPMSIYRTINELEAQLDYERLRRDKLEAQLDQYRRYMADLSYRLQAKLGDDSDVSETVS</sequence>
<feature type="coiled-coil region" evidence="1">
    <location>
        <begin position="9"/>
        <end position="43"/>
    </location>
</feature>
<evidence type="ECO:0000313" key="3">
    <source>
        <dbReference type="Proteomes" id="UP000828390"/>
    </source>
</evidence>
<dbReference type="Proteomes" id="UP000828390">
    <property type="component" value="Unassembled WGS sequence"/>
</dbReference>
<reference evidence="2" key="1">
    <citation type="journal article" date="2019" name="bioRxiv">
        <title>The Genome of the Zebra Mussel, Dreissena polymorpha: A Resource for Invasive Species Research.</title>
        <authorList>
            <person name="McCartney M.A."/>
            <person name="Auch B."/>
            <person name="Kono T."/>
            <person name="Mallez S."/>
            <person name="Zhang Y."/>
            <person name="Obille A."/>
            <person name="Becker A."/>
            <person name="Abrahante J.E."/>
            <person name="Garbe J."/>
            <person name="Badalamenti J.P."/>
            <person name="Herman A."/>
            <person name="Mangelson H."/>
            <person name="Liachko I."/>
            <person name="Sullivan S."/>
            <person name="Sone E.D."/>
            <person name="Koren S."/>
            <person name="Silverstein K.A.T."/>
            <person name="Beckman K.B."/>
            <person name="Gohl D.M."/>
        </authorList>
    </citation>
    <scope>NUCLEOTIDE SEQUENCE</scope>
    <source>
        <strain evidence="2">Duluth1</strain>
        <tissue evidence="2">Whole animal</tissue>
    </source>
</reference>